<proteinExistence type="predicted"/>
<reference evidence="5" key="1">
    <citation type="submission" date="2017-09" db="EMBL/GenBank/DDBJ databases">
        <title>Depth-based differentiation of microbial function through sediment-hosted aquifers and enrichment of novel symbionts in the deep terrestrial subsurface.</title>
        <authorList>
            <person name="Probst A.J."/>
            <person name="Ladd B."/>
            <person name="Jarett J.K."/>
            <person name="Geller-Mcgrath D.E."/>
            <person name="Sieber C.M.K."/>
            <person name="Emerson J.B."/>
            <person name="Anantharaman K."/>
            <person name="Thomas B.C."/>
            <person name="Malmstrom R."/>
            <person name="Stieglmeier M."/>
            <person name="Klingl A."/>
            <person name="Woyke T."/>
            <person name="Ryan C.M."/>
            <person name="Banfield J.F."/>
        </authorList>
    </citation>
    <scope>NUCLEOTIDE SEQUENCE [LARGE SCALE GENOMIC DNA]</scope>
</reference>
<evidence type="ECO:0000313" key="4">
    <source>
        <dbReference type="EMBL" id="PIS39848.1"/>
    </source>
</evidence>
<feature type="binding site" evidence="2">
    <location>
        <begin position="215"/>
        <end position="218"/>
    </location>
    <ligand>
        <name>dihydroxyacetone phosphate</name>
        <dbReference type="ChEBI" id="CHEBI:57642"/>
    </ligand>
</feature>
<dbReference type="GO" id="GO:0005975">
    <property type="term" value="P:carbohydrate metabolic process"/>
    <property type="evidence" value="ECO:0007669"/>
    <property type="project" value="InterPro"/>
</dbReference>
<name>A0A2H0YMY6_9BACT</name>
<evidence type="ECO:0000256" key="2">
    <source>
        <dbReference type="PIRSR" id="PIRSR001359-2"/>
    </source>
</evidence>
<dbReference type="SUPFAM" id="SSF51569">
    <property type="entry name" value="Aldolase"/>
    <property type="match status" value="1"/>
</dbReference>
<dbReference type="InterPro" id="IPR050246">
    <property type="entry name" value="Class_II_FBP_aldolase"/>
</dbReference>
<dbReference type="CDD" id="cd00947">
    <property type="entry name" value="TBP_aldolase_IIB"/>
    <property type="match status" value="1"/>
</dbReference>
<feature type="binding site" evidence="3">
    <location>
        <position position="193"/>
    </location>
    <ligand>
        <name>Zn(2+)</name>
        <dbReference type="ChEBI" id="CHEBI:29105"/>
        <label>1</label>
        <note>catalytic</note>
    </ligand>
</feature>
<dbReference type="Pfam" id="PF01116">
    <property type="entry name" value="F_bP_aldolase"/>
    <property type="match status" value="1"/>
</dbReference>
<keyword evidence="3" id="KW-0479">Metal-binding</keyword>
<feature type="binding site" evidence="2">
    <location>
        <position position="167"/>
    </location>
    <ligand>
        <name>dihydroxyacetone phosphate</name>
        <dbReference type="ChEBI" id="CHEBI:57642"/>
    </ligand>
</feature>
<dbReference type="InterPro" id="IPR000771">
    <property type="entry name" value="FBA_II"/>
</dbReference>
<feature type="active site" description="Proton donor" evidence="1">
    <location>
        <position position="79"/>
    </location>
</feature>
<feature type="binding site" evidence="3">
    <location>
        <position position="80"/>
    </location>
    <ligand>
        <name>Zn(2+)</name>
        <dbReference type="ChEBI" id="CHEBI:29105"/>
        <label>1</label>
        <note>catalytic</note>
    </ligand>
</feature>
<dbReference type="Proteomes" id="UP000231472">
    <property type="component" value="Unassembled WGS sequence"/>
</dbReference>
<dbReference type="GO" id="GO:0008270">
    <property type="term" value="F:zinc ion binding"/>
    <property type="evidence" value="ECO:0007669"/>
    <property type="project" value="InterPro"/>
</dbReference>
<feature type="binding site" evidence="2">
    <location>
        <begin position="194"/>
        <end position="196"/>
    </location>
    <ligand>
        <name>dihydroxyacetone phosphate</name>
        <dbReference type="ChEBI" id="CHEBI:57642"/>
    </ligand>
</feature>
<organism evidence="4 5">
    <name type="scientific">Candidatus Nealsonbacteria bacterium CG08_land_8_20_14_0_20_36_22</name>
    <dbReference type="NCBI Taxonomy" id="1974704"/>
    <lineage>
        <taxon>Bacteria</taxon>
        <taxon>Candidatus Nealsoniibacteriota</taxon>
    </lineage>
</organism>
<dbReference type="EMBL" id="PEYC01000060">
    <property type="protein sequence ID" value="PIS39848.1"/>
    <property type="molecule type" value="Genomic_DNA"/>
</dbReference>
<dbReference type="Gene3D" id="3.20.20.70">
    <property type="entry name" value="Aldolase class I"/>
    <property type="match status" value="1"/>
</dbReference>
<dbReference type="PANTHER" id="PTHR30304:SF0">
    <property type="entry name" value="D-TAGATOSE-1,6-BISPHOSPHATE ALDOLASE SUBUNIT GATY-RELATED"/>
    <property type="match status" value="1"/>
</dbReference>
<comment type="caution">
    <text evidence="4">The sequence shown here is derived from an EMBL/GenBank/DDBJ whole genome shotgun (WGS) entry which is preliminary data.</text>
</comment>
<keyword evidence="3" id="KW-0862">Zinc</keyword>
<accession>A0A2H0YMY6</accession>
<feature type="binding site" evidence="3">
    <location>
        <position position="101"/>
    </location>
    <ligand>
        <name>Zn(2+)</name>
        <dbReference type="ChEBI" id="CHEBI:29105"/>
        <label>2</label>
    </ligand>
</feature>
<evidence type="ECO:0000256" key="3">
    <source>
        <dbReference type="PIRSR" id="PIRSR001359-3"/>
    </source>
</evidence>
<dbReference type="PANTHER" id="PTHR30304">
    <property type="entry name" value="D-TAGATOSE-1,6-BISPHOSPHATE ALDOLASE"/>
    <property type="match status" value="1"/>
</dbReference>
<protein>
    <submittedName>
        <fullName evidence="4">Tagatose-bisphosphate aldolase</fullName>
    </submittedName>
</protein>
<dbReference type="AlphaFoldDB" id="A0A2H0YMY6"/>
<feature type="binding site" evidence="3">
    <location>
        <position position="131"/>
    </location>
    <ligand>
        <name>Zn(2+)</name>
        <dbReference type="ChEBI" id="CHEBI:29105"/>
        <label>2</label>
    </ligand>
</feature>
<gene>
    <name evidence="4" type="primary">kbaY</name>
    <name evidence="4" type="synonym">agaY</name>
    <name evidence="4" type="ORF">COT32_02880</name>
</gene>
<feature type="binding site" evidence="3">
    <location>
        <position position="166"/>
    </location>
    <ligand>
        <name>Zn(2+)</name>
        <dbReference type="ChEBI" id="CHEBI:29105"/>
        <label>1</label>
        <note>catalytic</note>
    </ligand>
</feature>
<comment type="cofactor">
    <cofactor evidence="3">
        <name>Zn(2+)</name>
        <dbReference type="ChEBI" id="CHEBI:29105"/>
    </cofactor>
    <text evidence="3">Binds 2 Zn(2+) ions per subunit. One is catalytic and the other provides a structural contribution.</text>
</comment>
<dbReference type="GO" id="GO:0016832">
    <property type="term" value="F:aldehyde-lyase activity"/>
    <property type="evidence" value="ECO:0007669"/>
    <property type="project" value="InterPro"/>
</dbReference>
<sequence>MTLRNYLEKAKKEKWAIGQFNFSALEQLRGILGAAQKLRSPVILGTSGGELGYLGLEEVIALFEIAKAKYRVNAFLNLDHGKNLDLIKRAVDYGFSAVHFDGSGLPLEKNIKYAKKVIECAYKKGVLVEGELEDIKKDNLTSLNKAEKFIKETKIDSLAIAIGNRHGFYKNVKLNFNRLKEIKEKTKVFLVLHGGSGIPEHQIKKAIKLGIVKININTELRIVWKKSLAAAFRTRESKPYKILAVVQNEVQKKVEEKIKLFGSRNKI</sequence>
<evidence type="ECO:0000313" key="5">
    <source>
        <dbReference type="Proteomes" id="UP000231472"/>
    </source>
</evidence>
<dbReference type="InterPro" id="IPR013785">
    <property type="entry name" value="Aldolase_TIM"/>
</dbReference>
<evidence type="ECO:0000256" key="1">
    <source>
        <dbReference type="PIRSR" id="PIRSR001359-1"/>
    </source>
</evidence>
<dbReference type="NCBIfam" id="TIGR00167">
    <property type="entry name" value="cbbA"/>
    <property type="match status" value="1"/>
</dbReference>
<dbReference type="PIRSF" id="PIRSF001359">
    <property type="entry name" value="F_bP_aldolase_II"/>
    <property type="match status" value="1"/>
</dbReference>